<proteinExistence type="predicted"/>
<feature type="signal peptide" evidence="8">
    <location>
        <begin position="1"/>
        <end position="26"/>
    </location>
</feature>
<keyword evidence="10" id="KW-1185">Reference proteome</keyword>
<name>A0A0G3BHW0_9BURK</name>
<accession>A0A0G3BHW0</accession>
<keyword evidence="2" id="KW-0378">Hydrolase</keyword>
<evidence type="ECO:0000256" key="6">
    <source>
        <dbReference type="ARBA" id="ARBA00023326"/>
    </source>
</evidence>
<feature type="active site" description="Proton donor" evidence="7">
    <location>
        <position position="77"/>
    </location>
</feature>
<organism evidence="9 10">
    <name type="scientific">Caldimonas brevitalea</name>
    <dbReference type="NCBI Taxonomy" id="413882"/>
    <lineage>
        <taxon>Bacteria</taxon>
        <taxon>Pseudomonadati</taxon>
        <taxon>Pseudomonadota</taxon>
        <taxon>Betaproteobacteria</taxon>
        <taxon>Burkholderiales</taxon>
        <taxon>Sphaerotilaceae</taxon>
        <taxon>Caldimonas</taxon>
    </lineage>
</organism>
<reference evidence="9 10" key="1">
    <citation type="submission" date="2015-05" db="EMBL/GenBank/DDBJ databases">
        <authorList>
            <person name="Tang B."/>
            <person name="Yu Y."/>
        </authorList>
    </citation>
    <scope>NUCLEOTIDE SEQUENCE [LARGE SCALE GENOMIC DNA]</scope>
    <source>
        <strain evidence="9 10">DSM 7029</strain>
    </source>
</reference>
<keyword evidence="4" id="KW-0119">Carbohydrate metabolism</keyword>
<evidence type="ECO:0000313" key="10">
    <source>
        <dbReference type="Proteomes" id="UP000035352"/>
    </source>
</evidence>
<dbReference type="Gene3D" id="1.50.10.10">
    <property type="match status" value="1"/>
</dbReference>
<evidence type="ECO:0000256" key="3">
    <source>
        <dbReference type="ARBA" id="ARBA00023001"/>
    </source>
</evidence>
<gene>
    <name evidence="9" type="ORF">AAW51_2246</name>
</gene>
<keyword evidence="6" id="KW-0624">Polysaccharide degradation</keyword>
<keyword evidence="1 8" id="KW-0732">Signal</keyword>
<dbReference type="Gene3D" id="2.170.160.10">
    <property type="entry name" value="Endo-1,4-beta-glucanase f. Domain 2"/>
    <property type="match status" value="1"/>
</dbReference>
<dbReference type="InterPro" id="IPR008928">
    <property type="entry name" value="6-hairpin_glycosidase_sf"/>
</dbReference>
<dbReference type="Gene3D" id="4.10.870.10">
    <property type="entry name" value="Endo-1,4-beta-glucanase f. Domain 3"/>
    <property type="match status" value="1"/>
</dbReference>
<evidence type="ECO:0000256" key="1">
    <source>
        <dbReference type="ARBA" id="ARBA00022729"/>
    </source>
</evidence>
<dbReference type="GO" id="GO:0008810">
    <property type="term" value="F:cellulase activity"/>
    <property type="evidence" value="ECO:0007669"/>
    <property type="project" value="InterPro"/>
</dbReference>
<evidence type="ECO:0000256" key="8">
    <source>
        <dbReference type="SAM" id="SignalP"/>
    </source>
</evidence>
<dbReference type="SUPFAM" id="SSF48208">
    <property type="entry name" value="Six-hairpin glycosidases"/>
    <property type="match status" value="1"/>
</dbReference>
<evidence type="ECO:0000256" key="5">
    <source>
        <dbReference type="ARBA" id="ARBA00023295"/>
    </source>
</evidence>
<dbReference type="STRING" id="413882.AAW51_2246"/>
<dbReference type="Proteomes" id="UP000035352">
    <property type="component" value="Chromosome"/>
</dbReference>
<evidence type="ECO:0000256" key="7">
    <source>
        <dbReference type="PIRSR" id="PIRSR600556-1"/>
    </source>
</evidence>
<dbReference type="PRINTS" id="PR00844">
    <property type="entry name" value="GLHYDRLASE48"/>
</dbReference>
<evidence type="ECO:0000313" key="9">
    <source>
        <dbReference type="EMBL" id="AKJ28937.1"/>
    </source>
</evidence>
<dbReference type="InterPro" id="IPR000556">
    <property type="entry name" value="Glyco_hydro_48F"/>
</dbReference>
<dbReference type="Pfam" id="PF02011">
    <property type="entry name" value="Glyco_hydro_48"/>
    <property type="match status" value="1"/>
</dbReference>
<protein>
    <submittedName>
        <fullName evidence="9">Cellulose 1,4-beta-cellobiosidase</fullName>
    </submittedName>
</protein>
<dbReference type="PATRIC" id="fig|413882.6.peg.2353"/>
<dbReference type="InterPro" id="IPR012341">
    <property type="entry name" value="6hp_glycosidase-like_sf"/>
</dbReference>
<evidence type="ECO:0000256" key="2">
    <source>
        <dbReference type="ARBA" id="ARBA00022801"/>
    </source>
</evidence>
<keyword evidence="3" id="KW-0136">Cellulose degradation</keyword>
<dbReference type="AlphaFoldDB" id="A0A0G3BHW0"/>
<dbReference type="EMBL" id="CP011371">
    <property type="protein sequence ID" value="AKJ28937.1"/>
    <property type="molecule type" value="Genomic_DNA"/>
</dbReference>
<dbReference type="KEGG" id="pbh:AAW51_2246"/>
<feature type="chain" id="PRO_5005183935" evidence="8">
    <location>
        <begin position="27"/>
        <end position="705"/>
    </location>
</feature>
<feature type="active site" description="Nucleophile" evidence="7">
    <location>
        <position position="252"/>
    </location>
</feature>
<evidence type="ECO:0000256" key="4">
    <source>
        <dbReference type="ARBA" id="ARBA00023277"/>
    </source>
</evidence>
<dbReference type="InterPro" id="IPR027390">
    <property type="entry name" value="Endoglucanase_F_dom3"/>
</dbReference>
<sequence>MRRAIALTSTASLALFAYTLPGQASAADAEYAQRFLTQYHKIKNPANGYFSPEGVPYHSVETLIVEAPDHGHETTSEAYSFWLWLEAQYGRATGDWGPLKKAWANMEQYIIPSPQDQPTNSFYNPGKPATYAAEHPLPQHYPSPIDGSVPVGQDPLANELAAAYGTRDIYGMHWLLDVDNWYGYGRCGDGITRPAYINTFQRGSQESVWETVPHPSCETFRWGRNGGSQGFLSLFTGDSNYTRQWRYTNAPDADARAVQAIYWASVWAKEQGKSAEVADLVKKASKMGDYLRYAMFDKYFKKVGNCIDPRACPGGSGTPDARGLRDNQHYLMSWYYAWGGATDTNAGWAWRISSSHTHFGYQNPLAAWALATQPAFKPLSTTGASDWAKSLQRQLEFYRWLQSADGAIAGGATNSYGGDHGTPPPGTATFYGMFYDEKPVYHDPASNTWFGFQAWSMQRVAEYYYVSGDARARAVLDNWVRWASSHTQLNADGTYLIPNTLKWSGQPDTWNAAAPGANAGLRVEVVDTTNDVGIAAAFARTLIYYGAKANDSAAKKLAKELLDRMWDQHQDAKGVAVSEERKDYLRFDDRFDAATGSGVYVPPGWTGTNAQGATIDSNATFLSIRPKYQEDPQWPKLKAYLDGGPSPRWTYHRFWAQADIALAMADYATLVADSGTPSIVVDPASVNVAEGGSWCRSTWRCPPQP</sequence>
<dbReference type="InterPro" id="IPR023309">
    <property type="entry name" value="Endo-1-4-beta-glucanase_dom2"/>
</dbReference>
<dbReference type="GO" id="GO:0030245">
    <property type="term" value="P:cellulose catabolic process"/>
    <property type="evidence" value="ECO:0007669"/>
    <property type="project" value="UniProtKB-KW"/>
</dbReference>
<keyword evidence="5" id="KW-0326">Glycosidase</keyword>